<evidence type="ECO:0000313" key="6">
    <source>
        <dbReference type="EMBL" id="KAK8521152.1"/>
    </source>
</evidence>
<feature type="domain" description="Mur ligase C-terminal" evidence="5">
    <location>
        <begin position="68"/>
        <end position="135"/>
    </location>
</feature>
<evidence type="ECO:0000256" key="1">
    <source>
        <dbReference type="ARBA" id="ARBA00022598"/>
    </source>
</evidence>
<dbReference type="PANTHER" id="PTHR43024:SF1">
    <property type="entry name" value="UDP-N-ACETYLMURAMOYL-TRIPEPTIDE--D-ALANYL-D-ALANINE LIGASE"/>
    <property type="match status" value="1"/>
</dbReference>
<dbReference type="Pfam" id="PF02875">
    <property type="entry name" value="Mur_ligase_C"/>
    <property type="match status" value="1"/>
</dbReference>
<feature type="signal peptide" evidence="4">
    <location>
        <begin position="1"/>
        <end position="18"/>
    </location>
</feature>
<evidence type="ECO:0000256" key="2">
    <source>
        <dbReference type="ARBA" id="ARBA00022741"/>
    </source>
</evidence>
<feature type="chain" id="PRO_5047207492" description="Mur ligase C-terminal domain-containing protein" evidence="4">
    <location>
        <begin position="19"/>
        <end position="166"/>
    </location>
</feature>
<sequence length="166" mass="18211">MEFLCFLIVLLKTPFLTGVSDFLLKKFPLRLVPSKLAERLAAAVVTSVGVPLSRVGRSLSGYVPVSMRSEFFVAKSGIKIVNDVYNSNPVSTKSAIDSKRINCYGKRVAILGDILELGPLEIEYHEHIVNYCLNAHIDGSRGTQLEKVVDALVAMPRFTPPSCSEV</sequence>
<dbReference type="Proteomes" id="UP001472677">
    <property type="component" value="Unassembled WGS sequence"/>
</dbReference>
<dbReference type="Gene3D" id="3.90.190.20">
    <property type="entry name" value="Mur ligase, C-terminal domain"/>
    <property type="match status" value="1"/>
</dbReference>
<dbReference type="InterPro" id="IPR051046">
    <property type="entry name" value="MurCDEF_CellWall_CoF430Synth"/>
</dbReference>
<comment type="caution">
    <text evidence="6">The sequence shown here is derived from an EMBL/GenBank/DDBJ whole genome shotgun (WGS) entry which is preliminary data.</text>
</comment>
<keyword evidence="3" id="KW-0067">ATP-binding</keyword>
<evidence type="ECO:0000313" key="7">
    <source>
        <dbReference type="Proteomes" id="UP001472677"/>
    </source>
</evidence>
<evidence type="ECO:0000259" key="5">
    <source>
        <dbReference type="Pfam" id="PF02875"/>
    </source>
</evidence>
<evidence type="ECO:0000256" key="4">
    <source>
        <dbReference type="SAM" id="SignalP"/>
    </source>
</evidence>
<gene>
    <name evidence="6" type="ORF">V6N12_005063</name>
</gene>
<reference evidence="6 7" key="1">
    <citation type="journal article" date="2024" name="G3 (Bethesda)">
        <title>Genome assembly of Hibiscus sabdariffa L. provides insights into metabolisms of medicinal natural products.</title>
        <authorList>
            <person name="Kim T."/>
        </authorList>
    </citation>
    <scope>NUCLEOTIDE SEQUENCE [LARGE SCALE GENOMIC DNA]</scope>
    <source>
        <strain evidence="6">TK-2024</strain>
        <tissue evidence="6">Old leaves</tissue>
    </source>
</reference>
<accession>A0ABR2CQ39</accession>
<proteinExistence type="predicted"/>
<organism evidence="6 7">
    <name type="scientific">Hibiscus sabdariffa</name>
    <name type="common">roselle</name>
    <dbReference type="NCBI Taxonomy" id="183260"/>
    <lineage>
        <taxon>Eukaryota</taxon>
        <taxon>Viridiplantae</taxon>
        <taxon>Streptophyta</taxon>
        <taxon>Embryophyta</taxon>
        <taxon>Tracheophyta</taxon>
        <taxon>Spermatophyta</taxon>
        <taxon>Magnoliopsida</taxon>
        <taxon>eudicotyledons</taxon>
        <taxon>Gunneridae</taxon>
        <taxon>Pentapetalae</taxon>
        <taxon>rosids</taxon>
        <taxon>malvids</taxon>
        <taxon>Malvales</taxon>
        <taxon>Malvaceae</taxon>
        <taxon>Malvoideae</taxon>
        <taxon>Hibiscus</taxon>
    </lineage>
</organism>
<keyword evidence="1" id="KW-0436">Ligase</keyword>
<dbReference type="InterPro" id="IPR036615">
    <property type="entry name" value="Mur_ligase_C_dom_sf"/>
</dbReference>
<keyword evidence="2" id="KW-0547">Nucleotide-binding</keyword>
<protein>
    <recommendedName>
        <fullName evidence="5">Mur ligase C-terminal domain-containing protein</fullName>
    </recommendedName>
</protein>
<dbReference type="SUPFAM" id="SSF53244">
    <property type="entry name" value="MurD-like peptide ligases, peptide-binding domain"/>
    <property type="match status" value="1"/>
</dbReference>
<keyword evidence="7" id="KW-1185">Reference proteome</keyword>
<dbReference type="EMBL" id="JBBPBM010000048">
    <property type="protein sequence ID" value="KAK8521152.1"/>
    <property type="molecule type" value="Genomic_DNA"/>
</dbReference>
<dbReference type="PANTHER" id="PTHR43024">
    <property type="entry name" value="UDP-N-ACETYLMURAMOYL-TRIPEPTIDE--D-ALANYL-D-ALANINE LIGASE"/>
    <property type="match status" value="1"/>
</dbReference>
<evidence type="ECO:0000256" key="3">
    <source>
        <dbReference type="ARBA" id="ARBA00022840"/>
    </source>
</evidence>
<dbReference type="InterPro" id="IPR004101">
    <property type="entry name" value="Mur_ligase_C"/>
</dbReference>
<keyword evidence="4" id="KW-0732">Signal</keyword>
<name>A0ABR2CQ39_9ROSI</name>